<reference evidence="1" key="1">
    <citation type="submission" date="2019-09" db="EMBL/GenBank/DDBJ databases">
        <title>Draft genome information of white flower Hibiscus syriacus.</title>
        <authorList>
            <person name="Kim Y.-M."/>
        </authorList>
    </citation>
    <scope>NUCLEOTIDE SEQUENCE [LARGE SCALE GENOMIC DNA]</scope>
    <source>
        <strain evidence="1">YM2019G1</strain>
    </source>
</reference>
<evidence type="ECO:0000313" key="1">
    <source>
        <dbReference type="EMBL" id="KAE8655774.1"/>
    </source>
</evidence>
<accession>A0A6A2XPH4</accession>
<dbReference type="Proteomes" id="UP000436088">
    <property type="component" value="Unassembled WGS sequence"/>
</dbReference>
<evidence type="ECO:0000313" key="2">
    <source>
        <dbReference type="Proteomes" id="UP000436088"/>
    </source>
</evidence>
<organism evidence="1 2">
    <name type="scientific">Hibiscus syriacus</name>
    <name type="common">Rose of Sharon</name>
    <dbReference type="NCBI Taxonomy" id="106335"/>
    <lineage>
        <taxon>Eukaryota</taxon>
        <taxon>Viridiplantae</taxon>
        <taxon>Streptophyta</taxon>
        <taxon>Embryophyta</taxon>
        <taxon>Tracheophyta</taxon>
        <taxon>Spermatophyta</taxon>
        <taxon>Magnoliopsida</taxon>
        <taxon>eudicotyledons</taxon>
        <taxon>Gunneridae</taxon>
        <taxon>Pentapetalae</taxon>
        <taxon>rosids</taxon>
        <taxon>malvids</taxon>
        <taxon>Malvales</taxon>
        <taxon>Malvaceae</taxon>
        <taxon>Malvoideae</taxon>
        <taxon>Hibiscus</taxon>
    </lineage>
</organism>
<gene>
    <name evidence="1" type="ORF">F3Y22_tig00117017pilonHSYRG00238</name>
</gene>
<name>A0A6A2XPH4_HIBSY</name>
<comment type="caution">
    <text evidence="1">The sequence shown here is derived from an EMBL/GenBank/DDBJ whole genome shotgun (WGS) entry which is preliminary data.</text>
</comment>
<protein>
    <submittedName>
        <fullName evidence="1">Uncharacterized protein</fullName>
    </submittedName>
</protein>
<keyword evidence="2" id="KW-1185">Reference proteome</keyword>
<dbReference type="AlphaFoldDB" id="A0A6A2XPH4"/>
<sequence>MNTSNVKEPRAGVDIVRALGVLALVEYSSVITGFERKVREEDVNGVVMRVLGMGLGSLSEPLNDGGRLTPRSFTMAERW</sequence>
<dbReference type="EMBL" id="VEPZ02001775">
    <property type="protein sequence ID" value="KAE8655774.1"/>
    <property type="molecule type" value="Genomic_DNA"/>
</dbReference>
<proteinExistence type="predicted"/>